<dbReference type="RefSeq" id="WP_270677689.1">
    <property type="nucleotide sequence ID" value="NZ_JAQFWP010000016.1"/>
</dbReference>
<dbReference type="InterPro" id="IPR005119">
    <property type="entry name" value="LysR_subst-bd"/>
</dbReference>
<dbReference type="PROSITE" id="PS50931">
    <property type="entry name" value="HTH_LYSR"/>
    <property type="match status" value="1"/>
</dbReference>
<evidence type="ECO:0000256" key="1">
    <source>
        <dbReference type="ARBA" id="ARBA00009437"/>
    </source>
</evidence>
<sequence>MAGVEIRELECFLVLAEELHFGRAGERLFVSQSRVSQLLRALERRVGARLVDRTSRRVGLTPFGEEFAASLRPAYEALAATVDRARAAAREEAVRMRVGFQGLIYAGVAEAVVEFHGRFPGHRVDLTEIPLSDPFGALRAGELEAAVVLLPVEEPDLRVLARLPDQRQMVAVQAGHALAGREAVAAEELAGLSLVPLSGDAPEYWKRAQSPVATPKGRPIPQMPGVSTLQEGLTRVASGLGAMMLCEATAEHNRRDDVAYVPVDGTPPSRLALVGRTDGGTPELKALAEAVEGGYWG</sequence>
<dbReference type="EMBL" id="JAQFWP010000016">
    <property type="protein sequence ID" value="MDA2805041.1"/>
    <property type="molecule type" value="Genomic_DNA"/>
</dbReference>
<dbReference type="InterPro" id="IPR000847">
    <property type="entry name" value="LysR_HTH_N"/>
</dbReference>
<dbReference type="InterPro" id="IPR036390">
    <property type="entry name" value="WH_DNA-bd_sf"/>
</dbReference>
<dbReference type="Gene3D" id="1.10.10.10">
    <property type="entry name" value="Winged helix-like DNA-binding domain superfamily/Winged helix DNA-binding domain"/>
    <property type="match status" value="1"/>
</dbReference>
<keyword evidence="3" id="KW-0238">DNA-binding</keyword>
<dbReference type="Pfam" id="PF00126">
    <property type="entry name" value="HTH_1"/>
    <property type="match status" value="1"/>
</dbReference>
<protein>
    <submittedName>
        <fullName evidence="6">LysR family transcriptional regulator</fullName>
    </submittedName>
</protein>
<dbReference type="SUPFAM" id="SSF46785">
    <property type="entry name" value="Winged helix' DNA-binding domain"/>
    <property type="match status" value="1"/>
</dbReference>
<keyword evidence="2" id="KW-0805">Transcription regulation</keyword>
<dbReference type="SUPFAM" id="SSF53850">
    <property type="entry name" value="Periplasmic binding protein-like II"/>
    <property type="match status" value="1"/>
</dbReference>
<evidence type="ECO:0000256" key="2">
    <source>
        <dbReference type="ARBA" id="ARBA00023015"/>
    </source>
</evidence>
<keyword evidence="7" id="KW-1185">Reference proteome</keyword>
<comment type="caution">
    <text evidence="6">The sequence shown here is derived from an EMBL/GenBank/DDBJ whole genome shotgun (WGS) entry which is preliminary data.</text>
</comment>
<reference evidence="6" key="1">
    <citation type="submission" date="2023-01" db="EMBL/GenBank/DDBJ databases">
        <title>Draft genome sequence of Nocardiopsis sp. LSu2-4 isolated from halophytes.</title>
        <authorList>
            <person name="Duangmal K."/>
            <person name="Chantavorakit T."/>
        </authorList>
    </citation>
    <scope>NUCLEOTIDE SEQUENCE</scope>
    <source>
        <strain evidence="6">LSu2-4</strain>
    </source>
</reference>
<feature type="domain" description="HTH lysR-type" evidence="5">
    <location>
        <begin position="4"/>
        <end position="61"/>
    </location>
</feature>
<dbReference type="PANTHER" id="PTHR30346">
    <property type="entry name" value="TRANSCRIPTIONAL DUAL REGULATOR HCAR-RELATED"/>
    <property type="match status" value="1"/>
</dbReference>
<dbReference type="PANTHER" id="PTHR30346:SF0">
    <property type="entry name" value="HCA OPERON TRANSCRIPTIONAL ACTIVATOR HCAR"/>
    <property type="match status" value="1"/>
</dbReference>
<accession>A0ABT4TKY7</accession>
<proteinExistence type="inferred from homology"/>
<evidence type="ECO:0000259" key="5">
    <source>
        <dbReference type="PROSITE" id="PS50931"/>
    </source>
</evidence>
<keyword evidence="4" id="KW-0804">Transcription</keyword>
<dbReference type="Gene3D" id="3.40.190.10">
    <property type="entry name" value="Periplasmic binding protein-like II"/>
    <property type="match status" value="2"/>
</dbReference>
<gene>
    <name evidence="6" type="ORF">O4U47_10995</name>
</gene>
<name>A0ABT4TKY7_9ACTN</name>
<evidence type="ECO:0000313" key="7">
    <source>
        <dbReference type="Proteomes" id="UP001165685"/>
    </source>
</evidence>
<evidence type="ECO:0000313" key="6">
    <source>
        <dbReference type="EMBL" id="MDA2805041.1"/>
    </source>
</evidence>
<organism evidence="6 7">
    <name type="scientific">Nocardiopsis suaedae</name>
    <dbReference type="NCBI Taxonomy" id="3018444"/>
    <lineage>
        <taxon>Bacteria</taxon>
        <taxon>Bacillati</taxon>
        <taxon>Actinomycetota</taxon>
        <taxon>Actinomycetes</taxon>
        <taxon>Streptosporangiales</taxon>
        <taxon>Nocardiopsidaceae</taxon>
        <taxon>Nocardiopsis</taxon>
    </lineage>
</organism>
<evidence type="ECO:0000256" key="4">
    <source>
        <dbReference type="ARBA" id="ARBA00023163"/>
    </source>
</evidence>
<dbReference type="Pfam" id="PF03466">
    <property type="entry name" value="LysR_substrate"/>
    <property type="match status" value="1"/>
</dbReference>
<evidence type="ECO:0000256" key="3">
    <source>
        <dbReference type="ARBA" id="ARBA00023125"/>
    </source>
</evidence>
<comment type="similarity">
    <text evidence="1">Belongs to the LysR transcriptional regulatory family.</text>
</comment>
<dbReference type="InterPro" id="IPR036388">
    <property type="entry name" value="WH-like_DNA-bd_sf"/>
</dbReference>
<dbReference type="Proteomes" id="UP001165685">
    <property type="component" value="Unassembled WGS sequence"/>
</dbReference>